<dbReference type="SUPFAM" id="SSF53756">
    <property type="entry name" value="UDP-Glycosyltransferase/glycogen phosphorylase"/>
    <property type="match status" value="1"/>
</dbReference>
<dbReference type="Pfam" id="PF00534">
    <property type="entry name" value="Glycos_transf_1"/>
    <property type="match status" value="1"/>
</dbReference>
<feature type="domain" description="Glycosyl transferase family 1" evidence="2">
    <location>
        <begin position="170"/>
        <end position="322"/>
    </location>
</feature>
<dbReference type="PANTHER" id="PTHR46401:SF2">
    <property type="entry name" value="GLYCOSYLTRANSFERASE WBBK-RELATED"/>
    <property type="match status" value="1"/>
</dbReference>
<evidence type="ECO:0000313" key="3">
    <source>
        <dbReference type="EMBL" id="MBP2437566.1"/>
    </source>
</evidence>
<sequence length="365" mass="40627">MRSGHQVLVFPAYRDNPFLNLLQLSAVADGFTADRARNYEELILKARGLEPGDVFHLHWTNPILQQAPDAATARARLREFSALLDELRASEVGVVWTIHNRLPHELAFRDIEIDLSRLIAQKATRIHVMAPHTPEAVAEVMTLDPEKTVVIPHPSYEGIYETGITRADARQSFSLDDERAVLFLGQIRPYKGVDSLIRAIGDAAASLSDPQLALLLGGVVKEMPRDEFIASLPTEVKTTAHLEFVDDSDLARWFRAADVAVFPYRAILNSGSLHLAATFEVPVILPADPHLVTQFGDEAWVAFFDPENPRESIAELLADPHLFRDVTSASFAEFLSPITPWNIARQYRDLLSEISVAGRKRSLSA</sequence>
<proteinExistence type="predicted"/>
<reference evidence="3 4" key="1">
    <citation type="submission" date="2021-03" db="EMBL/GenBank/DDBJ databases">
        <title>Sequencing the genomes of 1000 actinobacteria strains.</title>
        <authorList>
            <person name="Klenk H.-P."/>
        </authorList>
    </citation>
    <scope>NUCLEOTIDE SEQUENCE [LARGE SCALE GENOMIC DNA]</scope>
    <source>
        <strain evidence="3 4">DSM 24221</strain>
    </source>
</reference>
<keyword evidence="1" id="KW-0808">Transferase</keyword>
<accession>A0ABS4ZM81</accession>
<evidence type="ECO:0000259" key="2">
    <source>
        <dbReference type="Pfam" id="PF00534"/>
    </source>
</evidence>
<evidence type="ECO:0000256" key="1">
    <source>
        <dbReference type="ARBA" id="ARBA00022679"/>
    </source>
</evidence>
<protein>
    <submittedName>
        <fullName evidence="3">Glycosyltransferase involved in cell wall biosynthesis</fullName>
    </submittedName>
</protein>
<dbReference type="InterPro" id="IPR001296">
    <property type="entry name" value="Glyco_trans_1"/>
</dbReference>
<evidence type="ECO:0000313" key="4">
    <source>
        <dbReference type="Proteomes" id="UP001519362"/>
    </source>
</evidence>
<organism evidence="3 4">
    <name type="scientific">Microbacterium amylolyticum</name>
    <dbReference type="NCBI Taxonomy" id="936337"/>
    <lineage>
        <taxon>Bacteria</taxon>
        <taxon>Bacillati</taxon>
        <taxon>Actinomycetota</taxon>
        <taxon>Actinomycetes</taxon>
        <taxon>Micrococcales</taxon>
        <taxon>Microbacteriaceae</taxon>
        <taxon>Microbacterium</taxon>
    </lineage>
</organism>
<dbReference type="RefSeq" id="WP_165133655.1">
    <property type="nucleotide sequence ID" value="NZ_CP049253.1"/>
</dbReference>
<name>A0ABS4ZM81_9MICO</name>
<gene>
    <name evidence="3" type="ORF">JOF34_002152</name>
</gene>
<keyword evidence="4" id="KW-1185">Reference proteome</keyword>
<dbReference type="EMBL" id="JAGIOL010000001">
    <property type="protein sequence ID" value="MBP2437566.1"/>
    <property type="molecule type" value="Genomic_DNA"/>
</dbReference>
<dbReference type="Proteomes" id="UP001519362">
    <property type="component" value="Unassembled WGS sequence"/>
</dbReference>
<comment type="caution">
    <text evidence="3">The sequence shown here is derived from an EMBL/GenBank/DDBJ whole genome shotgun (WGS) entry which is preliminary data.</text>
</comment>
<dbReference type="Gene3D" id="3.40.50.2000">
    <property type="entry name" value="Glycogen Phosphorylase B"/>
    <property type="match status" value="1"/>
</dbReference>
<dbReference type="PANTHER" id="PTHR46401">
    <property type="entry name" value="GLYCOSYLTRANSFERASE WBBK-RELATED"/>
    <property type="match status" value="1"/>
</dbReference>